<sequence>MAELTGRAVYSSTAKWQRPTAKEFKMASLTQKAKAAHVVVECGPELYHLECYRRENGDDGTIMYLSKHYQKTESLTPADGAIRAGNFMKDVESLKQNAFNFKQARELAKSTNAFEDVELDDLGFAGA</sequence>
<proteinExistence type="predicted"/>
<organism evidence="1 2">
    <name type="scientific">Paraburkholderia dipogonis</name>
    <dbReference type="NCBI Taxonomy" id="1211383"/>
    <lineage>
        <taxon>Bacteria</taxon>
        <taxon>Pseudomonadati</taxon>
        <taxon>Pseudomonadota</taxon>
        <taxon>Betaproteobacteria</taxon>
        <taxon>Burkholderiales</taxon>
        <taxon>Burkholderiaceae</taxon>
        <taxon>Paraburkholderia</taxon>
    </lineage>
</organism>
<gene>
    <name evidence="1" type="ORF">E2553_24670</name>
</gene>
<evidence type="ECO:0000313" key="2">
    <source>
        <dbReference type="Proteomes" id="UP000297385"/>
    </source>
</evidence>
<reference evidence="1 2" key="1">
    <citation type="submission" date="2019-03" db="EMBL/GenBank/DDBJ databases">
        <title>Complete Genome Sequence of Paraburkholderia dipogonis ICMP 19430T, a Nitrogen-fixing Symbiont of the South African Invasive Legume Dipogon lignosus in New Zealand.</title>
        <authorList>
            <person name="De Meyer S.E."/>
        </authorList>
    </citation>
    <scope>NUCLEOTIDE SEQUENCE [LARGE SCALE GENOMIC DNA]</scope>
    <source>
        <strain evidence="1 2">ICMP 19430</strain>
    </source>
</reference>
<dbReference type="Proteomes" id="UP000297385">
    <property type="component" value="Unassembled WGS sequence"/>
</dbReference>
<dbReference type="EMBL" id="SNVI01000002">
    <property type="protein sequence ID" value="TFE39989.1"/>
    <property type="molecule type" value="Genomic_DNA"/>
</dbReference>
<comment type="caution">
    <text evidence="1">The sequence shown here is derived from an EMBL/GenBank/DDBJ whole genome shotgun (WGS) entry which is preliminary data.</text>
</comment>
<evidence type="ECO:0000313" key="1">
    <source>
        <dbReference type="EMBL" id="TFE39989.1"/>
    </source>
</evidence>
<name>A0A4Y8MRF5_9BURK</name>
<protein>
    <submittedName>
        <fullName evidence="1">Uncharacterized protein</fullName>
    </submittedName>
</protein>
<dbReference type="RefSeq" id="WP_134461361.1">
    <property type="nucleotide sequence ID" value="NZ_JBHMFL010000169.1"/>
</dbReference>
<accession>A0A4Y8MRF5</accession>
<dbReference type="GeneID" id="97303069"/>
<dbReference type="AlphaFoldDB" id="A0A4Y8MRF5"/>